<name>A0A656DB01_KRYT1</name>
<protein>
    <submittedName>
        <fullName evidence="1">Uncharacterized protein</fullName>
    </submittedName>
</protein>
<keyword evidence="2" id="KW-1185">Reference proteome</keyword>
<proteinExistence type="predicted"/>
<reference evidence="1 2" key="1">
    <citation type="submission" date="2015-11" db="EMBL/GenBank/DDBJ databases">
        <authorList>
            <person name="Varghese N."/>
        </authorList>
    </citation>
    <scope>NUCLEOTIDE SEQUENCE [LARGE SCALE GENOMIC DNA]</scope>
    <source>
        <strain evidence="1 2">JGI-24</strain>
    </source>
</reference>
<dbReference type="AlphaFoldDB" id="A0A656DB01"/>
<dbReference type="GO" id="GO:0005975">
    <property type="term" value="P:carbohydrate metabolic process"/>
    <property type="evidence" value="ECO:0007669"/>
    <property type="project" value="InterPro"/>
</dbReference>
<evidence type="ECO:0000313" key="1">
    <source>
        <dbReference type="EMBL" id="CUT05981.1"/>
    </source>
</evidence>
<dbReference type="RefSeq" id="WP_072151022.1">
    <property type="nucleotide sequence ID" value="NZ_CZVU01000152.1"/>
</dbReference>
<dbReference type="SUPFAM" id="SSF48208">
    <property type="entry name" value="Six-hairpin glycosidases"/>
    <property type="match status" value="1"/>
</dbReference>
<sequence length="532" mass="61191">MKKFFIPIFIFGKIFAQNIEINLNHIDYLVEKVLMGNDTVGIIHIYSNYPDYRYVHPPDEGISCVDDASRALIAYLMHYEKFHNEHSLNQAKLLLKFILKMQAEDGGFYNFIYPDLSINKYGSTSNNDSFKWWACRALWAMGYAYNLFSKLNIEDEIKDTLATRIEKALSKAIRTINKSDIYETFISWKVPAQGYWLLENGTDASAEAVLGASLYYEISKSERAKWVVEKLCKAISTYQFGDESNFPFGMHPSFTLNLYIWHSWGSRQSYALLIAGKIFNRPDWIESARKEIDGFYKKMLLSFDLTDVKPYPERNDQINYGIAPIVQAFIEYGNISGDTTYKVMGGLYASWWLGNNIANHPVYDVSTGRFYDAVKKDKTLNLNAGAESVAEGLIGLQTTLYDEIASKYIFYKTVSDNSYKLVEAENFTAISGNPRKIYISEYNWANISKNHLLELKKGDTVKIKFDIDNVYEDLKLYTLYLQYRKRALPQGYAGVKIVIDSTYTFEFDMCGSNYGDYIWVDKISGTFELSKG</sequence>
<dbReference type="InterPro" id="IPR008928">
    <property type="entry name" value="6-hairpin_glycosidase_sf"/>
</dbReference>
<evidence type="ECO:0000313" key="2">
    <source>
        <dbReference type="Proteomes" id="UP000243065"/>
    </source>
</evidence>
<organism evidence="1 2">
    <name type="scientific">Kryptobacter tengchongensis</name>
    <dbReference type="NCBI Taxonomy" id="1643429"/>
    <lineage>
        <taxon>Bacteria</taxon>
        <taxon>Pseudomonadati</taxon>
        <taxon>Candidatus Kryptoniota</taxon>
        <taxon>Candidatus Kryptobacter</taxon>
    </lineage>
</organism>
<dbReference type="OrthoDB" id="9795873at2"/>
<accession>A0A656DB01</accession>
<dbReference type="Proteomes" id="UP000243065">
    <property type="component" value="Unassembled WGS sequence"/>
</dbReference>
<dbReference type="EMBL" id="CZVU01000152">
    <property type="protein sequence ID" value="CUT05981.1"/>
    <property type="molecule type" value="Genomic_DNA"/>
</dbReference>
<feature type="non-terminal residue" evidence="1">
    <location>
        <position position="532"/>
    </location>
</feature>
<gene>
    <name evidence="1" type="ORF">JGI24_01809</name>
</gene>